<reference evidence="2 3" key="1">
    <citation type="submission" date="2024-08" db="EMBL/GenBank/DDBJ databases">
        <title>Insights into the chromosomal genome structure of Flemingia macrophylla.</title>
        <authorList>
            <person name="Ding Y."/>
            <person name="Zhao Y."/>
            <person name="Bi W."/>
            <person name="Wu M."/>
            <person name="Zhao G."/>
            <person name="Gong Y."/>
            <person name="Li W."/>
            <person name="Zhang P."/>
        </authorList>
    </citation>
    <scope>NUCLEOTIDE SEQUENCE [LARGE SCALE GENOMIC DNA]</scope>
    <source>
        <strain evidence="2">DYQJB</strain>
        <tissue evidence="2">Leaf</tissue>
    </source>
</reference>
<sequence>MEELPEGCMAHILSYTTTPVEAIRFSLVSKAFRSAAEYDILWDRFVPSDLSSIIPPSSFPSSNSKKDLYFALCDRPTIIDQGKRSFQLEKRTGNKCYMLSARNLYIVWGESHQSMAQQTFDTCEYLFKAPPPGEISQYWEWTSMADSRFEEVARLYAVCWFEISGTINTRVLSPNTHYAAFLVFKMIDASGFHHAPVALSVGIIGGSSTCRHVCLDPNLEDDELDERFWGLQRPNMRSDGWLEIEMGEFFNSGLEEDELQMKVMETGSNMWKHGFFLQGIEVRPKQIKHVLKLIKYNPIHSKHVSGGEGLHNIDVEGEVGLAVLGSKGGEDANGEGTLLLALDLPQGSHQVKLYEAREGVQLQVLRVGLVEAF</sequence>
<dbReference type="PANTHER" id="PTHR32278:SF143">
    <property type="entry name" value="F-BOX PROTEIN PP2-B1"/>
    <property type="match status" value="1"/>
</dbReference>
<keyword evidence="3" id="KW-1185">Reference proteome</keyword>
<dbReference type="CDD" id="cd22162">
    <property type="entry name" value="F-box_AtSKIP3-like"/>
    <property type="match status" value="1"/>
</dbReference>
<organism evidence="2 3">
    <name type="scientific">Flemingia macrophylla</name>
    <dbReference type="NCBI Taxonomy" id="520843"/>
    <lineage>
        <taxon>Eukaryota</taxon>
        <taxon>Viridiplantae</taxon>
        <taxon>Streptophyta</taxon>
        <taxon>Embryophyta</taxon>
        <taxon>Tracheophyta</taxon>
        <taxon>Spermatophyta</taxon>
        <taxon>Magnoliopsida</taxon>
        <taxon>eudicotyledons</taxon>
        <taxon>Gunneridae</taxon>
        <taxon>Pentapetalae</taxon>
        <taxon>rosids</taxon>
        <taxon>fabids</taxon>
        <taxon>Fabales</taxon>
        <taxon>Fabaceae</taxon>
        <taxon>Papilionoideae</taxon>
        <taxon>50 kb inversion clade</taxon>
        <taxon>NPAAA clade</taxon>
        <taxon>indigoferoid/millettioid clade</taxon>
        <taxon>Phaseoleae</taxon>
        <taxon>Flemingia</taxon>
    </lineage>
</organism>
<dbReference type="InterPro" id="IPR001810">
    <property type="entry name" value="F-box_dom"/>
</dbReference>
<dbReference type="AlphaFoldDB" id="A0ABD1LP30"/>
<dbReference type="Gene3D" id="1.20.1280.50">
    <property type="match status" value="1"/>
</dbReference>
<evidence type="ECO:0000259" key="1">
    <source>
        <dbReference type="PROSITE" id="PS50181"/>
    </source>
</evidence>
<gene>
    <name evidence="2" type="ORF">Fmac_024346</name>
</gene>
<dbReference type="InterPro" id="IPR025886">
    <property type="entry name" value="PP2-like"/>
</dbReference>
<evidence type="ECO:0000313" key="3">
    <source>
        <dbReference type="Proteomes" id="UP001603857"/>
    </source>
</evidence>
<evidence type="ECO:0000313" key="2">
    <source>
        <dbReference type="EMBL" id="KAL2325288.1"/>
    </source>
</evidence>
<accession>A0ABD1LP30</accession>
<dbReference type="InterPro" id="IPR036047">
    <property type="entry name" value="F-box-like_dom_sf"/>
</dbReference>
<dbReference type="Pfam" id="PF14299">
    <property type="entry name" value="PP2"/>
    <property type="match status" value="1"/>
</dbReference>
<proteinExistence type="predicted"/>
<dbReference type="Proteomes" id="UP001603857">
    <property type="component" value="Unassembled WGS sequence"/>
</dbReference>
<dbReference type="Pfam" id="PF12937">
    <property type="entry name" value="F-box-like"/>
    <property type="match status" value="1"/>
</dbReference>
<dbReference type="EMBL" id="JBGMDY010000008">
    <property type="protein sequence ID" value="KAL2325288.1"/>
    <property type="molecule type" value="Genomic_DNA"/>
</dbReference>
<protein>
    <recommendedName>
        <fullName evidence="1">F-box domain-containing protein</fullName>
    </recommendedName>
</protein>
<name>A0ABD1LP30_9FABA</name>
<comment type="caution">
    <text evidence="2">The sequence shown here is derived from an EMBL/GenBank/DDBJ whole genome shotgun (WGS) entry which is preliminary data.</text>
</comment>
<dbReference type="PROSITE" id="PS50181">
    <property type="entry name" value="FBOX"/>
    <property type="match status" value="1"/>
</dbReference>
<dbReference type="SUPFAM" id="SSF81383">
    <property type="entry name" value="F-box domain"/>
    <property type="match status" value="1"/>
</dbReference>
<dbReference type="PANTHER" id="PTHR32278">
    <property type="entry name" value="F-BOX DOMAIN-CONTAINING PROTEIN"/>
    <property type="match status" value="1"/>
</dbReference>
<feature type="domain" description="F-box" evidence="1">
    <location>
        <begin position="1"/>
        <end position="45"/>
    </location>
</feature>